<feature type="non-terminal residue" evidence="1">
    <location>
        <position position="1"/>
    </location>
</feature>
<protein>
    <submittedName>
        <fullName evidence="1">Uncharacterized protein</fullName>
    </submittedName>
</protein>
<sequence>APHPEPQASHHPRSHDLWTRRIRRRAHHLARRVQQDPRLLPVAGLQRSRHGARLRRRAARSLHGGRALEGARPDPRHQVVPVRGRRAQARDHHGQVQRVAGAAADGLRRHLLPARGGP</sequence>
<organism evidence="1 2">
    <name type="scientific">Cryomyces antarcticus</name>
    <dbReference type="NCBI Taxonomy" id="329879"/>
    <lineage>
        <taxon>Eukaryota</taxon>
        <taxon>Fungi</taxon>
        <taxon>Dikarya</taxon>
        <taxon>Ascomycota</taxon>
        <taxon>Pezizomycotina</taxon>
        <taxon>Dothideomycetes</taxon>
        <taxon>Dothideomycetes incertae sedis</taxon>
        <taxon>Cryomyces</taxon>
    </lineage>
</organism>
<proteinExistence type="predicted"/>
<comment type="caution">
    <text evidence="1">The sequence shown here is derived from an EMBL/GenBank/DDBJ whole genome shotgun (WGS) entry which is preliminary data.</text>
</comment>
<reference evidence="1 2" key="1">
    <citation type="submission" date="2023-08" db="EMBL/GenBank/DDBJ databases">
        <title>Black Yeasts Isolated from many extreme environments.</title>
        <authorList>
            <person name="Coleine C."/>
            <person name="Stajich J.E."/>
            <person name="Selbmann L."/>
        </authorList>
    </citation>
    <scope>NUCLEOTIDE SEQUENCE [LARGE SCALE GENOMIC DNA]</scope>
    <source>
        <strain evidence="1 2">CCFEE 536</strain>
    </source>
</reference>
<accession>A0ABR0LSC0</accession>
<evidence type="ECO:0000313" key="2">
    <source>
        <dbReference type="Proteomes" id="UP001357485"/>
    </source>
</evidence>
<dbReference type="Proteomes" id="UP001357485">
    <property type="component" value="Unassembled WGS sequence"/>
</dbReference>
<dbReference type="EMBL" id="JAVRRA010011770">
    <property type="protein sequence ID" value="KAK5239822.1"/>
    <property type="molecule type" value="Genomic_DNA"/>
</dbReference>
<gene>
    <name evidence="1" type="ORF">LTR16_011470</name>
</gene>
<name>A0ABR0LSC0_9PEZI</name>
<keyword evidence="2" id="KW-1185">Reference proteome</keyword>
<feature type="non-terminal residue" evidence="1">
    <location>
        <position position="118"/>
    </location>
</feature>
<evidence type="ECO:0000313" key="1">
    <source>
        <dbReference type="EMBL" id="KAK5239822.1"/>
    </source>
</evidence>